<dbReference type="Gene3D" id="2.60.120.590">
    <property type="entry name" value="Alpha-ketoglutarate-dependent dioxygenase AlkB-like"/>
    <property type="match status" value="1"/>
</dbReference>
<protein>
    <recommendedName>
        <fullName evidence="4">Alpha-ketoglutarate-dependent dioxygenase AlkB-like domain-containing protein</fullName>
    </recommendedName>
</protein>
<dbReference type="InterPro" id="IPR037151">
    <property type="entry name" value="AlkB-like_sf"/>
</dbReference>
<accession>A0A834L794</accession>
<comment type="similarity">
    <text evidence="1">Belongs to the alkB family.</text>
</comment>
<feature type="compositionally biased region" description="Polar residues" evidence="3">
    <location>
        <begin position="1"/>
        <end position="18"/>
    </location>
</feature>
<comment type="caution">
    <text evidence="5">The sequence shown here is derived from an EMBL/GenBank/DDBJ whole genome shotgun (WGS) entry which is preliminary data.</text>
</comment>
<reference evidence="5" key="1">
    <citation type="submission" date="2019-11" db="EMBL/GenBank/DDBJ databases">
        <authorList>
            <person name="Liu Y."/>
            <person name="Hou J."/>
            <person name="Li T.-Q."/>
            <person name="Guan C.-H."/>
            <person name="Wu X."/>
            <person name="Wu H.-Z."/>
            <person name="Ling F."/>
            <person name="Zhang R."/>
            <person name="Shi X.-G."/>
            <person name="Ren J.-P."/>
            <person name="Chen E.-F."/>
            <person name="Sun J.-M."/>
        </authorList>
    </citation>
    <scope>NUCLEOTIDE SEQUENCE</scope>
    <source>
        <strain evidence="5">Adult_tree_wgs_1</strain>
        <tissue evidence="5">Leaves</tissue>
    </source>
</reference>
<dbReference type="InterPro" id="IPR032852">
    <property type="entry name" value="ALKBH2"/>
</dbReference>
<feature type="binding site" evidence="2">
    <location>
        <position position="120"/>
    </location>
    <ligand>
        <name>2-oxoglutarate</name>
        <dbReference type="ChEBI" id="CHEBI:16810"/>
    </ligand>
</feature>
<dbReference type="OrthoDB" id="545910at2759"/>
<sequence>MNLIKSTTGHEATGSNPNGEGKRQTIDLQNGSEVVFIPRFLSFEESWKWFHYLNKEIPWTRPIIRPRDTCYVARSGLPELGYSGYQPHAYSWDDFPPLKDILEAVHKTFPGSSFNSLLLNRYKGGNDYVGWHADDEKLYGSTPEIVSVSFGCDREFLLRKKPSKIPQGITVHFFHRRRQSVAVPFRRGSGGFYLHSDIDRLRSLWSCPFSSNETTGSRRFRARGVDSGMEKMLELFSIAWPHM</sequence>
<dbReference type="GO" id="GO:0006307">
    <property type="term" value="P:DNA alkylation repair"/>
    <property type="evidence" value="ECO:0007669"/>
    <property type="project" value="TreeGrafter"/>
</dbReference>
<dbReference type="GO" id="GO:0051747">
    <property type="term" value="F:cytosine C-5 DNA demethylase activity"/>
    <property type="evidence" value="ECO:0007669"/>
    <property type="project" value="TreeGrafter"/>
</dbReference>
<feature type="binding site" evidence="2">
    <location>
        <position position="122"/>
    </location>
    <ligand>
        <name>2-oxoglutarate</name>
        <dbReference type="ChEBI" id="CHEBI:16810"/>
    </ligand>
</feature>
<keyword evidence="6" id="KW-1185">Reference proteome</keyword>
<feature type="region of interest" description="Disordered" evidence="3">
    <location>
        <begin position="1"/>
        <end position="25"/>
    </location>
</feature>
<proteinExistence type="inferred from homology"/>
<dbReference type="InterPro" id="IPR027450">
    <property type="entry name" value="AlkB-like"/>
</dbReference>
<feature type="binding site" evidence="2">
    <location>
        <position position="132"/>
    </location>
    <ligand>
        <name>2-oxoglutarate</name>
        <dbReference type="ChEBI" id="CHEBI:16810"/>
    </ligand>
</feature>
<feature type="domain" description="Alpha-ketoglutarate-dependent dioxygenase AlkB-like" evidence="4">
    <location>
        <begin position="34"/>
        <end position="162"/>
    </location>
</feature>
<dbReference type="GO" id="GO:0008198">
    <property type="term" value="F:ferrous iron binding"/>
    <property type="evidence" value="ECO:0007669"/>
    <property type="project" value="TreeGrafter"/>
</dbReference>
<organism evidence="5 6">
    <name type="scientific">Rhododendron simsii</name>
    <name type="common">Sims's rhododendron</name>
    <dbReference type="NCBI Taxonomy" id="118357"/>
    <lineage>
        <taxon>Eukaryota</taxon>
        <taxon>Viridiplantae</taxon>
        <taxon>Streptophyta</taxon>
        <taxon>Embryophyta</taxon>
        <taxon>Tracheophyta</taxon>
        <taxon>Spermatophyta</taxon>
        <taxon>Magnoliopsida</taxon>
        <taxon>eudicotyledons</taxon>
        <taxon>Gunneridae</taxon>
        <taxon>Pentapetalae</taxon>
        <taxon>asterids</taxon>
        <taxon>Ericales</taxon>
        <taxon>Ericaceae</taxon>
        <taxon>Ericoideae</taxon>
        <taxon>Rhodoreae</taxon>
        <taxon>Rhododendron</taxon>
    </lineage>
</organism>
<evidence type="ECO:0000313" key="6">
    <source>
        <dbReference type="Proteomes" id="UP000626092"/>
    </source>
</evidence>
<dbReference type="SUPFAM" id="SSF51197">
    <property type="entry name" value="Clavaminate synthase-like"/>
    <property type="match status" value="1"/>
</dbReference>
<dbReference type="GO" id="GO:0035516">
    <property type="term" value="F:broad specificity oxidative DNA demethylase activity"/>
    <property type="evidence" value="ECO:0007669"/>
    <property type="project" value="TreeGrafter"/>
</dbReference>
<dbReference type="Pfam" id="PF13532">
    <property type="entry name" value="2OG-FeII_Oxy_2"/>
    <property type="match status" value="1"/>
</dbReference>
<dbReference type="EMBL" id="WJXA01000013">
    <property type="protein sequence ID" value="KAF7120717.1"/>
    <property type="molecule type" value="Genomic_DNA"/>
</dbReference>
<feature type="binding site" evidence="2">
    <location>
        <position position="135"/>
    </location>
    <ligand>
        <name>substrate</name>
    </ligand>
</feature>
<evidence type="ECO:0000256" key="3">
    <source>
        <dbReference type="SAM" id="MobiDB-lite"/>
    </source>
</evidence>
<dbReference type="Proteomes" id="UP000626092">
    <property type="component" value="Unassembled WGS sequence"/>
</dbReference>
<evidence type="ECO:0000259" key="4">
    <source>
        <dbReference type="Pfam" id="PF13532"/>
    </source>
</evidence>
<gene>
    <name evidence="5" type="ORF">RHSIM_Rhsim13G0140300</name>
</gene>
<name>A0A834L794_RHOSS</name>
<dbReference type="AlphaFoldDB" id="A0A834L794"/>
<dbReference type="PANTHER" id="PTHR31573">
    <property type="entry name" value="ALPHA-KETOGLUTARATE-DEPENDENT DIOXYGENASE ALKB HOMOLOG 2"/>
    <property type="match status" value="1"/>
</dbReference>
<dbReference type="FunFam" id="2.60.120.590:FF:000015">
    <property type="entry name" value="DNA oxidative demethylase ALKBH2"/>
    <property type="match status" value="1"/>
</dbReference>
<evidence type="ECO:0000256" key="2">
    <source>
        <dbReference type="PIRSR" id="PIRSR632852-1"/>
    </source>
</evidence>
<evidence type="ECO:0000313" key="5">
    <source>
        <dbReference type="EMBL" id="KAF7120717.1"/>
    </source>
</evidence>
<dbReference type="PANTHER" id="PTHR31573:SF1">
    <property type="entry name" value="DNA OXIDATIVE DEMETHYLASE ALKBH2"/>
    <property type="match status" value="1"/>
</dbReference>
<evidence type="ECO:0000256" key="1">
    <source>
        <dbReference type="ARBA" id="ARBA00007879"/>
    </source>
</evidence>